<evidence type="ECO:0000313" key="9">
    <source>
        <dbReference type="EMBL" id="SDT23450.1"/>
    </source>
</evidence>
<dbReference type="InterPro" id="IPR043504">
    <property type="entry name" value="Peptidase_S1_PA_chymotrypsin"/>
</dbReference>
<dbReference type="Gene3D" id="2.40.10.10">
    <property type="entry name" value="Trypsin-like serine proteases"/>
    <property type="match status" value="2"/>
</dbReference>
<protein>
    <recommendedName>
        <fullName evidence="6">Serine protease</fullName>
        <ecNumber evidence="6">3.4.21.-</ecNumber>
    </recommendedName>
</protein>
<evidence type="ECO:0000256" key="3">
    <source>
        <dbReference type="ARBA" id="ARBA00022729"/>
    </source>
</evidence>
<evidence type="ECO:0000256" key="7">
    <source>
        <dbReference type="SAM" id="MobiDB-lite"/>
    </source>
</evidence>
<reference evidence="10" key="2">
    <citation type="submission" date="2016-10" db="EMBL/GenBank/DDBJ databases">
        <authorList>
            <person name="Varghese N."/>
            <person name="Submissions S."/>
        </authorList>
    </citation>
    <scope>NUCLEOTIDE SEQUENCE [LARGE SCALE GENOMIC DNA]</scope>
    <source>
        <strain evidence="10">CPCC 202695</strain>
    </source>
</reference>
<keyword evidence="2 6" id="KW-0645">Protease</keyword>
<gene>
    <name evidence="8" type="ORF">BCL57_000908</name>
    <name evidence="9" type="ORF">SAMN04489721_2841</name>
</gene>
<dbReference type="InterPro" id="IPR009003">
    <property type="entry name" value="Peptidase_S1_PA"/>
</dbReference>
<evidence type="ECO:0000256" key="2">
    <source>
        <dbReference type="ARBA" id="ARBA00022670"/>
    </source>
</evidence>
<dbReference type="Pfam" id="PF13365">
    <property type="entry name" value="Trypsin_2"/>
    <property type="match status" value="1"/>
</dbReference>
<reference evidence="9" key="1">
    <citation type="submission" date="2016-10" db="EMBL/GenBank/DDBJ databases">
        <authorList>
            <person name="de Groot N.N."/>
        </authorList>
    </citation>
    <scope>NUCLEOTIDE SEQUENCE [LARGE SCALE GENOMIC DNA]</scope>
    <source>
        <strain evidence="9">CPCC 202695</strain>
    </source>
</reference>
<evidence type="ECO:0000256" key="6">
    <source>
        <dbReference type="RuleBase" id="RU004296"/>
    </source>
</evidence>
<dbReference type="EC" id="3.4.21.-" evidence="6"/>
<accession>A0A1H1YQ18</accession>
<dbReference type="PRINTS" id="PR00839">
    <property type="entry name" value="V8PROTEASE"/>
</dbReference>
<evidence type="ECO:0000313" key="8">
    <source>
        <dbReference type="EMBL" id="MCP2366766.1"/>
    </source>
</evidence>
<dbReference type="OrthoDB" id="104542at2"/>
<keyword evidence="4 6" id="KW-0378">Hydrolase</keyword>
<dbReference type="Proteomes" id="UP000199482">
    <property type="component" value="Chromosome I"/>
</dbReference>
<dbReference type="SUPFAM" id="SSF50494">
    <property type="entry name" value="Trypsin-like serine proteases"/>
    <property type="match status" value="1"/>
</dbReference>
<name>A0A1H1YQ18_9MICO</name>
<dbReference type="STRING" id="589382.SAMN04489721_2841"/>
<evidence type="ECO:0000256" key="4">
    <source>
        <dbReference type="ARBA" id="ARBA00022801"/>
    </source>
</evidence>
<feature type="region of interest" description="Disordered" evidence="7">
    <location>
        <begin position="82"/>
        <end position="117"/>
    </location>
</feature>
<proteinExistence type="inferred from homology"/>
<reference evidence="8" key="3">
    <citation type="submission" date="2022-06" db="EMBL/GenBank/DDBJ databases">
        <title>Genomic Encyclopedia of Type Strains, Phase III (KMG-III): the genomes of soil and plant-associated and newly described type strains.</title>
        <authorList>
            <person name="Whitman W."/>
        </authorList>
    </citation>
    <scope>NUCLEOTIDE SEQUENCE</scope>
    <source>
        <strain evidence="8">CPCC 202695</strain>
    </source>
</reference>
<evidence type="ECO:0000256" key="5">
    <source>
        <dbReference type="ARBA" id="ARBA00022825"/>
    </source>
</evidence>
<dbReference type="GO" id="GO:0006508">
    <property type="term" value="P:proteolysis"/>
    <property type="evidence" value="ECO:0007669"/>
    <property type="project" value="UniProtKB-KW"/>
</dbReference>
<comment type="similarity">
    <text evidence="1 6">Belongs to the peptidase S1B family.</text>
</comment>
<keyword evidence="5 6" id="KW-0720">Serine protease</keyword>
<organism evidence="9 10">
    <name type="scientific">Agromyces flavus</name>
    <dbReference type="NCBI Taxonomy" id="589382"/>
    <lineage>
        <taxon>Bacteria</taxon>
        <taxon>Bacillati</taxon>
        <taxon>Actinomycetota</taxon>
        <taxon>Actinomycetes</taxon>
        <taxon>Micrococcales</taxon>
        <taxon>Microbacteriaceae</taxon>
        <taxon>Agromyces</taxon>
    </lineage>
</organism>
<dbReference type="GO" id="GO:0008236">
    <property type="term" value="F:serine-type peptidase activity"/>
    <property type="evidence" value="ECO:0007669"/>
    <property type="project" value="UniProtKB-KW"/>
</dbReference>
<evidence type="ECO:0000256" key="1">
    <source>
        <dbReference type="ARBA" id="ARBA00008764"/>
    </source>
</evidence>
<dbReference type="AlphaFoldDB" id="A0A1H1YQ18"/>
<dbReference type="RefSeq" id="WP_092673749.1">
    <property type="nucleotide sequence ID" value="NZ_BMDN01000001.1"/>
</dbReference>
<dbReference type="EMBL" id="SODL02000001">
    <property type="protein sequence ID" value="MCP2366766.1"/>
    <property type="molecule type" value="Genomic_DNA"/>
</dbReference>
<keyword evidence="3" id="KW-0732">Signal</keyword>
<evidence type="ECO:0000313" key="11">
    <source>
        <dbReference type="Proteomes" id="UP000893823"/>
    </source>
</evidence>
<dbReference type="EMBL" id="LT629755">
    <property type="protein sequence ID" value="SDT23450.1"/>
    <property type="molecule type" value="Genomic_DNA"/>
</dbReference>
<evidence type="ECO:0000313" key="10">
    <source>
        <dbReference type="Proteomes" id="UP000199482"/>
    </source>
</evidence>
<dbReference type="InterPro" id="IPR008256">
    <property type="entry name" value="Peptidase_S1B"/>
</dbReference>
<sequence>MWDDDELIEVIHASPAVVDDALRAIQQDGGAAPIDLDAFTAAAGVLGTDPARLCVDQLRARGLLAAFQAALLARGIPAPAVDGNGRGTAVTRGGGGADHDGDAHGEDDEDDESSAAGRSDFDALRRFLGRAQTFRCRVEVEHAFSGSGCLVGPGLVLTAWHVVSTTEPGVEPAVAPHVSVVLSDGSAHEAHMPPAYASPCGDAEWDDQAPRSDAEVVNRHDVALLALETPAARHLGYVPLPDAAPAVAARSRVYLLDFPHGDDGQLADGTTWKIRNVTSRLYHDVATESGSSGGAFFDRSFRLLGLHQGGIRSTRSGREVKRGRLVPLRLFYDALAGLVADDIAPAEIWRLDGDRTQLVVGRDLFVSAVAAAAEENGPVRGIRVKRRRPAEADEAGLGFSYRILVELLLRRGAAHVPVALPLDEPVADLVGDLRRRVESAGIALTAPGLDEAPPAGTTLETSARERAHRLAAAVDEAAAATGRTVWFFVDNPSVPLSESARLELEAFVAESLALPGIRLVIAGLETVPLAGLEFSSPAAADPTGPHGLVVDYVGGFSREDLLDCLTRASQDLTGDVDSDRIAFVVDMLLGELDDFNGEFRDADLERVVTGLQPFLEYLRAQGGGGP</sequence>
<dbReference type="Proteomes" id="UP000893823">
    <property type="component" value="Unassembled WGS sequence"/>
</dbReference>
<keyword evidence="11" id="KW-1185">Reference proteome</keyword>